<name>A0A1I5KZS5_9RHOB</name>
<protein>
    <recommendedName>
        <fullName evidence="4">Transglycosylase associated protein</fullName>
    </recommendedName>
</protein>
<keyword evidence="1" id="KW-0472">Membrane</keyword>
<accession>A0A1I5KZS5</accession>
<sequence>MEGFLDALGTVALILLVLVGLLAGWIASVIAGGHRVRYMALGVAGAVVLPFLLAALGLGILAAGGLLAILAVALIGAVIVLVVAKAVFD</sequence>
<keyword evidence="1" id="KW-1133">Transmembrane helix</keyword>
<organism evidence="2 3">
    <name type="scientific">Tranquillimonas alkanivorans</name>
    <dbReference type="NCBI Taxonomy" id="441119"/>
    <lineage>
        <taxon>Bacteria</taxon>
        <taxon>Pseudomonadati</taxon>
        <taxon>Pseudomonadota</taxon>
        <taxon>Alphaproteobacteria</taxon>
        <taxon>Rhodobacterales</taxon>
        <taxon>Roseobacteraceae</taxon>
        <taxon>Tranquillimonas</taxon>
    </lineage>
</organism>
<proteinExistence type="predicted"/>
<reference evidence="2 3" key="1">
    <citation type="submission" date="2016-10" db="EMBL/GenBank/DDBJ databases">
        <authorList>
            <person name="de Groot N.N."/>
        </authorList>
    </citation>
    <scope>NUCLEOTIDE SEQUENCE [LARGE SCALE GENOMIC DNA]</scope>
    <source>
        <strain evidence="2 3">DSM 19547</strain>
    </source>
</reference>
<evidence type="ECO:0008006" key="4">
    <source>
        <dbReference type="Google" id="ProtNLM"/>
    </source>
</evidence>
<dbReference type="EMBL" id="FOXA01000001">
    <property type="protein sequence ID" value="SFO90408.1"/>
    <property type="molecule type" value="Genomic_DNA"/>
</dbReference>
<gene>
    <name evidence="2" type="ORF">SAMN04488047_101385</name>
</gene>
<dbReference type="RefSeq" id="WP_093416912.1">
    <property type="nucleotide sequence ID" value="NZ_FOXA01000001.1"/>
</dbReference>
<dbReference type="STRING" id="441119.SAMN04488047_101385"/>
<dbReference type="Proteomes" id="UP000199356">
    <property type="component" value="Unassembled WGS sequence"/>
</dbReference>
<keyword evidence="3" id="KW-1185">Reference proteome</keyword>
<evidence type="ECO:0000313" key="2">
    <source>
        <dbReference type="EMBL" id="SFO90408.1"/>
    </source>
</evidence>
<dbReference type="AlphaFoldDB" id="A0A1I5KZS5"/>
<keyword evidence="1" id="KW-0812">Transmembrane</keyword>
<feature type="transmembrane region" description="Helical" evidence="1">
    <location>
        <begin position="66"/>
        <end position="88"/>
    </location>
</feature>
<feature type="transmembrane region" description="Helical" evidence="1">
    <location>
        <begin position="38"/>
        <end position="60"/>
    </location>
</feature>
<feature type="transmembrane region" description="Helical" evidence="1">
    <location>
        <begin position="12"/>
        <end position="31"/>
    </location>
</feature>
<evidence type="ECO:0000256" key="1">
    <source>
        <dbReference type="SAM" id="Phobius"/>
    </source>
</evidence>
<evidence type="ECO:0000313" key="3">
    <source>
        <dbReference type="Proteomes" id="UP000199356"/>
    </source>
</evidence>